<name>A0ABS3JJI9_9BACT</name>
<dbReference type="InterPro" id="IPR035986">
    <property type="entry name" value="PKD_dom_sf"/>
</dbReference>
<dbReference type="PROSITE" id="PS50093">
    <property type="entry name" value="PKD"/>
    <property type="match status" value="2"/>
</dbReference>
<dbReference type="Pfam" id="PF14200">
    <property type="entry name" value="RicinB_lectin_2"/>
    <property type="match status" value="4"/>
</dbReference>
<dbReference type="RefSeq" id="WP_207330104.1">
    <property type="nucleotide sequence ID" value="NZ_JAFMYW010000004.1"/>
</dbReference>
<dbReference type="SUPFAM" id="SSF50370">
    <property type="entry name" value="Ricin B-like lectins"/>
    <property type="match status" value="2"/>
</dbReference>
<reference evidence="3 4" key="1">
    <citation type="submission" date="2021-03" db="EMBL/GenBank/DDBJ databases">
        <title>Fibrella sp. HMF5405 genome sequencing and assembly.</title>
        <authorList>
            <person name="Kang H."/>
            <person name="Kim H."/>
            <person name="Bae S."/>
            <person name="Joh K."/>
        </authorList>
    </citation>
    <scope>NUCLEOTIDE SEQUENCE [LARGE SCALE GENOMIC DNA]</scope>
    <source>
        <strain evidence="3 4">HMF5405</strain>
    </source>
</reference>
<dbReference type="CDD" id="cd00063">
    <property type="entry name" value="FN3"/>
    <property type="match status" value="1"/>
</dbReference>
<evidence type="ECO:0000259" key="2">
    <source>
        <dbReference type="PROSITE" id="PS50093"/>
    </source>
</evidence>
<dbReference type="Gene3D" id="2.60.40.10">
    <property type="entry name" value="Immunoglobulins"/>
    <property type="match status" value="3"/>
</dbReference>
<evidence type="ECO:0000313" key="3">
    <source>
        <dbReference type="EMBL" id="MBO0950169.1"/>
    </source>
</evidence>
<protein>
    <submittedName>
        <fullName evidence="3">RICIN domain-containing protein</fullName>
    </submittedName>
</protein>
<dbReference type="SUPFAM" id="SSF49299">
    <property type="entry name" value="PKD domain"/>
    <property type="match status" value="2"/>
</dbReference>
<dbReference type="InterPro" id="IPR036116">
    <property type="entry name" value="FN3_sf"/>
</dbReference>
<dbReference type="SMART" id="SM00458">
    <property type="entry name" value="RICIN"/>
    <property type="match status" value="2"/>
</dbReference>
<evidence type="ECO:0000256" key="1">
    <source>
        <dbReference type="SAM" id="SignalP"/>
    </source>
</evidence>
<dbReference type="InterPro" id="IPR026444">
    <property type="entry name" value="Secre_tail"/>
</dbReference>
<evidence type="ECO:0000313" key="4">
    <source>
        <dbReference type="Proteomes" id="UP000664628"/>
    </source>
</evidence>
<dbReference type="InterPro" id="IPR003961">
    <property type="entry name" value="FN3_dom"/>
</dbReference>
<sequence>MFTYILRRHAAYYTLFSGLLLCLGGLTATTSLAANLSQPGSVSTIEPNKCYRLVSRLSGKVLSVENNSPNDGAQLRQTTDANQLAQGWQFTADGSYYRISVLHNQKGIQVRSSATADDALLEQWTYWGGSYQQWTVQRNAEGYYSFVNRNSGKAITVRNASMAEGGEISQQTVGTGQQQQWSVEERSCTAAPANRPPVVVASSTPLTGTSPLSVTFTGNKSSDPDGDPITYQWDFGDGTFSTEANPVKVFTIRPGAQGVPQRSYSVKLTVSDNRGGIATSQTFVVSLNSTAPTVQITNPVNNAKYALDKATSYTFAATVTNASSSLTYLWQVKLRHNNSEQLVSTTSGANPVVEISPAGCDGDTYYYLVGLKVTDATGATAQDSVKIYPDCTSPKLTVTGLTATTASSGNSSRVLLRWTNPTVSFDDVLVVGKVGSGFTEIPLDINYVANASFTGNGSDLYGGKVLYQGTGTSLLVTELTAGQRYYFRVYARKGRGWSGGVEVSIVPTAANRPPVVVATSTSLTGTSPLSVTFTGNKSSDPDGNPITYQWDFGDGSFSTEANPVKVFTIRPGAQGIPQSSYSVRLTVSDDRGGIAISPILLVSLSSPSAAIEPGKCYRIQPRGSGLALNVPAGSGSDGTKLQLNTDAGQPWQKWQFTADGSYYRISVQHNQKGIQVRNGSTADDALLEQWTYWGGNYQQWTAQRNAEGYYSFISRNSGKAITVRNASAVEGAEISQQTLSTGQIQQWGLTETTCPTGGRIAVAEPGTTFSLWPNPARDHVMIDLSPARGQSVGLQLNDLLGRPLQQTQLDSAPTEPYRVNTGQLPNGLYLLQVAPSGQSPTTLRLLIQR</sequence>
<dbReference type="Pfam" id="PF18962">
    <property type="entry name" value="Por_Secre_tail"/>
    <property type="match status" value="1"/>
</dbReference>
<gene>
    <name evidence="3" type="ORF">J2I46_16360</name>
</gene>
<dbReference type="Proteomes" id="UP000664628">
    <property type="component" value="Unassembled WGS sequence"/>
</dbReference>
<dbReference type="Pfam" id="PF18911">
    <property type="entry name" value="PKD_4"/>
    <property type="match status" value="2"/>
</dbReference>
<feature type="signal peptide" evidence="1">
    <location>
        <begin position="1"/>
        <end position="33"/>
    </location>
</feature>
<dbReference type="Gene3D" id="2.80.10.50">
    <property type="match status" value="3"/>
</dbReference>
<proteinExistence type="predicted"/>
<dbReference type="CDD" id="cd00146">
    <property type="entry name" value="PKD"/>
    <property type="match status" value="2"/>
</dbReference>
<dbReference type="InterPro" id="IPR035992">
    <property type="entry name" value="Ricin_B-like_lectins"/>
</dbReference>
<feature type="chain" id="PRO_5046306789" evidence="1">
    <location>
        <begin position="34"/>
        <end position="849"/>
    </location>
</feature>
<dbReference type="InterPro" id="IPR022409">
    <property type="entry name" value="PKD/Chitinase_dom"/>
</dbReference>
<keyword evidence="4" id="KW-1185">Reference proteome</keyword>
<dbReference type="SUPFAM" id="SSF49265">
    <property type="entry name" value="Fibronectin type III"/>
    <property type="match status" value="1"/>
</dbReference>
<dbReference type="InterPro" id="IPR013783">
    <property type="entry name" value="Ig-like_fold"/>
</dbReference>
<dbReference type="InterPro" id="IPR000772">
    <property type="entry name" value="Ricin_B_lectin"/>
</dbReference>
<feature type="domain" description="PKD" evidence="2">
    <location>
        <begin position="514"/>
        <end position="568"/>
    </location>
</feature>
<feature type="domain" description="PKD" evidence="2">
    <location>
        <begin position="197"/>
        <end position="284"/>
    </location>
</feature>
<keyword evidence="1" id="KW-0732">Signal</keyword>
<organism evidence="3 4">
    <name type="scientific">Fibrella forsythiae</name>
    <dbReference type="NCBI Taxonomy" id="2817061"/>
    <lineage>
        <taxon>Bacteria</taxon>
        <taxon>Pseudomonadati</taxon>
        <taxon>Bacteroidota</taxon>
        <taxon>Cytophagia</taxon>
        <taxon>Cytophagales</taxon>
        <taxon>Spirosomataceae</taxon>
        <taxon>Fibrella</taxon>
    </lineage>
</organism>
<dbReference type="EMBL" id="JAFMYW010000004">
    <property type="protein sequence ID" value="MBO0950169.1"/>
    <property type="molecule type" value="Genomic_DNA"/>
</dbReference>
<dbReference type="SMART" id="SM00089">
    <property type="entry name" value="PKD"/>
    <property type="match status" value="2"/>
</dbReference>
<dbReference type="SMART" id="SM00060">
    <property type="entry name" value="FN3"/>
    <property type="match status" value="1"/>
</dbReference>
<accession>A0ABS3JJI9</accession>
<dbReference type="CDD" id="cd00161">
    <property type="entry name" value="beta-trefoil_Ricin-like"/>
    <property type="match status" value="1"/>
</dbReference>
<dbReference type="InterPro" id="IPR000601">
    <property type="entry name" value="PKD_dom"/>
</dbReference>
<dbReference type="PROSITE" id="PS50231">
    <property type="entry name" value="RICIN_B_LECTIN"/>
    <property type="match status" value="2"/>
</dbReference>
<comment type="caution">
    <text evidence="3">The sequence shown here is derived from an EMBL/GenBank/DDBJ whole genome shotgun (WGS) entry which is preliminary data.</text>
</comment>